<comment type="caution">
    <text evidence="1">The sequence shown here is derived from an EMBL/GenBank/DDBJ whole genome shotgun (WGS) entry which is preliminary data.</text>
</comment>
<protein>
    <submittedName>
        <fullName evidence="1">Uncharacterized protein</fullName>
    </submittedName>
</protein>
<feature type="non-terminal residue" evidence="1">
    <location>
        <position position="68"/>
    </location>
</feature>
<proteinExistence type="predicted"/>
<dbReference type="Proteomes" id="UP000230064">
    <property type="component" value="Unassembled WGS sequence"/>
</dbReference>
<dbReference type="EMBL" id="PFJR01000040">
    <property type="protein sequence ID" value="PIX88142.1"/>
    <property type="molecule type" value="Genomic_DNA"/>
</dbReference>
<accession>A0A2M7MEX9</accession>
<dbReference type="AlphaFoldDB" id="A0A2M7MEX9"/>
<organism evidence="1 2">
    <name type="scientific">Candidatus Nealsonbacteria bacterium CG_4_10_14_3_um_filter_36_16</name>
    <dbReference type="NCBI Taxonomy" id="1974685"/>
    <lineage>
        <taxon>Bacteria</taxon>
        <taxon>Candidatus Nealsoniibacteriota</taxon>
    </lineage>
</organism>
<name>A0A2M7MEX9_9BACT</name>
<evidence type="ECO:0000313" key="2">
    <source>
        <dbReference type="Proteomes" id="UP000230064"/>
    </source>
</evidence>
<reference evidence="2" key="1">
    <citation type="submission" date="2017-09" db="EMBL/GenBank/DDBJ databases">
        <title>Depth-based differentiation of microbial function through sediment-hosted aquifers and enrichment of novel symbionts in the deep terrestrial subsurface.</title>
        <authorList>
            <person name="Probst A.J."/>
            <person name="Ladd B."/>
            <person name="Jarett J.K."/>
            <person name="Geller-Mcgrath D.E."/>
            <person name="Sieber C.M.K."/>
            <person name="Emerson J.B."/>
            <person name="Anantharaman K."/>
            <person name="Thomas B.C."/>
            <person name="Malmstrom R."/>
            <person name="Stieglmeier M."/>
            <person name="Klingl A."/>
            <person name="Woyke T."/>
            <person name="Ryan C.M."/>
            <person name="Banfield J.F."/>
        </authorList>
    </citation>
    <scope>NUCLEOTIDE SEQUENCE [LARGE SCALE GENOMIC DNA]</scope>
</reference>
<evidence type="ECO:0000313" key="1">
    <source>
        <dbReference type="EMBL" id="PIX88142.1"/>
    </source>
</evidence>
<sequence length="68" mass="7198">MNFCPPALPAEGGLWGGGVSAIPALAERQNRKIFVSLIEKNLGGAQIKKCKENFSVLSTVRRAETLGG</sequence>
<gene>
    <name evidence="1" type="ORF">COZ30_01740</name>
</gene>